<comment type="caution">
    <text evidence="2">The sequence shown here is derived from an EMBL/GenBank/DDBJ whole genome shotgun (WGS) entry which is preliminary data.</text>
</comment>
<dbReference type="AlphaFoldDB" id="A0A371G3E3"/>
<dbReference type="Proteomes" id="UP000257109">
    <property type="component" value="Unassembled WGS sequence"/>
</dbReference>
<reference evidence="2" key="1">
    <citation type="submission" date="2018-05" db="EMBL/GenBank/DDBJ databases">
        <title>Draft genome of Mucuna pruriens seed.</title>
        <authorList>
            <person name="Nnadi N.E."/>
            <person name="Vos R."/>
            <person name="Hasami M.H."/>
            <person name="Devisetty U.K."/>
            <person name="Aguiy J.C."/>
        </authorList>
    </citation>
    <scope>NUCLEOTIDE SEQUENCE [LARGE SCALE GENOMIC DNA]</scope>
    <source>
        <strain evidence="2">JCA_2017</strain>
    </source>
</reference>
<evidence type="ECO:0000313" key="3">
    <source>
        <dbReference type="Proteomes" id="UP000257109"/>
    </source>
</evidence>
<accession>A0A371G3E3</accession>
<proteinExistence type="predicted"/>
<keyword evidence="3" id="KW-1185">Reference proteome</keyword>
<gene>
    <name evidence="2" type="ORF">CR513_33840</name>
</gene>
<protein>
    <submittedName>
        <fullName evidence="2">Uncharacterized protein</fullName>
    </submittedName>
</protein>
<name>A0A371G3E3_MUCPR</name>
<feature type="compositionally biased region" description="Polar residues" evidence="1">
    <location>
        <begin position="38"/>
        <end position="51"/>
    </location>
</feature>
<feature type="non-terminal residue" evidence="2">
    <location>
        <position position="1"/>
    </location>
</feature>
<evidence type="ECO:0000256" key="1">
    <source>
        <dbReference type="SAM" id="MobiDB-lite"/>
    </source>
</evidence>
<evidence type="ECO:0000313" key="2">
    <source>
        <dbReference type="EMBL" id="RDX85021.1"/>
    </source>
</evidence>
<sequence>MANYAAKFKELSKSYPHYHGEGKGYTLQGLGPMKGKQSRGQSRSKAYSAPSSGHEDKNIVFGTPFMGKDERFMTANQAKMVNVNYLKIL</sequence>
<organism evidence="2 3">
    <name type="scientific">Mucuna pruriens</name>
    <name type="common">Velvet bean</name>
    <name type="synonym">Dolichos pruriens</name>
    <dbReference type="NCBI Taxonomy" id="157652"/>
    <lineage>
        <taxon>Eukaryota</taxon>
        <taxon>Viridiplantae</taxon>
        <taxon>Streptophyta</taxon>
        <taxon>Embryophyta</taxon>
        <taxon>Tracheophyta</taxon>
        <taxon>Spermatophyta</taxon>
        <taxon>Magnoliopsida</taxon>
        <taxon>eudicotyledons</taxon>
        <taxon>Gunneridae</taxon>
        <taxon>Pentapetalae</taxon>
        <taxon>rosids</taxon>
        <taxon>fabids</taxon>
        <taxon>Fabales</taxon>
        <taxon>Fabaceae</taxon>
        <taxon>Papilionoideae</taxon>
        <taxon>50 kb inversion clade</taxon>
        <taxon>NPAAA clade</taxon>
        <taxon>indigoferoid/millettioid clade</taxon>
        <taxon>Phaseoleae</taxon>
        <taxon>Mucuna</taxon>
    </lineage>
</organism>
<dbReference type="EMBL" id="QJKJ01006888">
    <property type="protein sequence ID" value="RDX85021.1"/>
    <property type="molecule type" value="Genomic_DNA"/>
</dbReference>
<feature type="region of interest" description="Disordered" evidence="1">
    <location>
        <begin position="23"/>
        <end position="59"/>
    </location>
</feature>